<dbReference type="InterPro" id="IPR026960">
    <property type="entry name" value="RVT-Znf"/>
</dbReference>
<evidence type="ECO:0000313" key="3">
    <source>
        <dbReference type="Proteomes" id="UP000634136"/>
    </source>
</evidence>
<accession>A0A834WFJ1</accession>
<feature type="domain" description="Reverse transcriptase zinc-binding" evidence="1">
    <location>
        <begin position="27"/>
        <end position="74"/>
    </location>
</feature>
<protein>
    <submittedName>
        <fullName evidence="2">Ribonuclease H</fullName>
    </submittedName>
</protein>
<dbReference type="EMBL" id="JAAIUW010000009">
    <property type="protein sequence ID" value="KAF7815254.1"/>
    <property type="molecule type" value="Genomic_DNA"/>
</dbReference>
<dbReference type="Pfam" id="PF13966">
    <property type="entry name" value="zf-RVT"/>
    <property type="match status" value="1"/>
</dbReference>
<organism evidence="2 3">
    <name type="scientific">Senna tora</name>
    <dbReference type="NCBI Taxonomy" id="362788"/>
    <lineage>
        <taxon>Eukaryota</taxon>
        <taxon>Viridiplantae</taxon>
        <taxon>Streptophyta</taxon>
        <taxon>Embryophyta</taxon>
        <taxon>Tracheophyta</taxon>
        <taxon>Spermatophyta</taxon>
        <taxon>Magnoliopsida</taxon>
        <taxon>eudicotyledons</taxon>
        <taxon>Gunneridae</taxon>
        <taxon>Pentapetalae</taxon>
        <taxon>rosids</taxon>
        <taxon>fabids</taxon>
        <taxon>Fabales</taxon>
        <taxon>Fabaceae</taxon>
        <taxon>Caesalpinioideae</taxon>
        <taxon>Cassia clade</taxon>
        <taxon>Senna</taxon>
    </lineage>
</organism>
<evidence type="ECO:0000313" key="2">
    <source>
        <dbReference type="EMBL" id="KAF7815254.1"/>
    </source>
</evidence>
<comment type="caution">
    <text evidence="2">The sequence shown here is derived from an EMBL/GenBank/DDBJ whole genome shotgun (WGS) entry which is preliminary data.</text>
</comment>
<proteinExistence type="predicted"/>
<gene>
    <name evidence="2" type="ORF">G2W53_029223</name>
</gene>
<reference evidence="2" key="1">
    <citation type="submission" date="2020-09" db="EMBL/GenBank/DDBJ databases">
        <title>Genome-Enabled Discovery of Anthraquinone Biosynthesis in Senna tora.</title>
        <authorList>
            <person name="Kang S.-H."/>
            <person name="Pandey R.P."/>
            <person name="Lee C.-M."/>
            <person name="Sim J.-S."/>
            <person name="Jeong J.-T."/>
            <person name="Choi B.-S."/>
            <person name="Jung M."/>
            <person name="Ginzburg D."/>
            <person name="Zhao K."/>
            <person name="Won S.Y."/>
            <person name="Oh T.-J."/>
            <person name="Yu Y."/>
            <person name="Kim N.-H."/>
            <person name="Lee O.R."/>
            <person name="Lee T.-H."/>
            <person name="Bashyal P."/>
            <person name="Kim T.-S."/>
            <person name="Lee W.-H."/>
            <person name="Kawkins C."/>
            <person name="Kim C.-K."/>
            <person name="Kim J.S."/>
            <person name="Ahn B.O."/>
            <person name="Rhee S.Y."/>
            <person name="Sohng J.K."/>
        </authorList>
    </citation>
    <scope>NUCLEOTIDE SEQUENCE</scope>
    <source>
        <tissue evidence="2">Leaf</tissue>
    </source>
</reference>
<dbReference type="OrthoDB" id="1727818at2759"/>
<evidence type="ECO:0000259" key="1">
    <source>
        <dbReference type="Pfam" id="PF13966"/>
    </source>
</evidence>
<dbReference type="AlphaFoldDB" id="A0A834WFJ1"/>
<sequence length="255" mass="29904">MGASRLRVLTRPYVTMITLVMALCGRWCGSGRLLTNSHRLHRHMTDNPTCPRCGKGEETILHAFCDCEDVTNVWLRFVHQSKWDVFFSLHLNKWLKWNSQNEAATQSSRNWKSTFGSICWHVWKQRNCMVFENERSNTEDIFFVAWYTISDIITASEREDASVFNPTGKAALFVMQQIHSLWVFASPLELVRSYGQSCKGYTPVWNSFGTMGLEKLMLKRTHRRPFAWFRTRWLSHPLVPSLYSRSRRRARKDGM</sequence>
<keyword evidence="3" id="KW-1185">Reference proteome</keyword>
<dbReference type="Proteomes" id="UP000634136">
    <property type="component" value="Unassembled WGS sequence"/>
</dbReference>
<name>A0A834WFJ1_9FABA</name>